<dbReference type="GO" id="GO:0007052">
    <property type="term" value="P:mitotic spindle organization"/>
    <property type="evidence" value="ECO:0007669"/>
    <property type="project" value="TreeGrafter"/>
</dbReference>
<dbReference type="InterPro" id="IPR027640">
    <property type="entry name" value="Kinesin-like_fam"/>
</dbReference>
<proteinExistence type="predicted"/>
<dbReference type="GO" id="GO:0003777">
    <property type="term" value="F:microtubule motor activity"/>
    <property type="evidence" value="ECO:0007669"/>
    <property type="project" value="InterPro"/>
</dbReference>
<evidence type="ECO:0000313" key="8">
    <source>
        <dbReference type="Proteomes" id="UP001202328"/>
    </source>
</evidence>
<dbReference type="PANTHER" id="PTHR47969:SF15">
    <property type="entry name" value="CHROMOSOME-ASSOCIATED KINESIN KIF4A-RELATED"/>
    <property type="match status" value="1"/>
</dbReference>
<sequence>MKLFGGFDTMALKQHFGKKIMELEDEKRTVQQDRDRLLAEVESLAANSDGQTQKMQDVHTHKLKALEARMEFHILV</sequence>
<evidence type="ECO:0000256" key="2">
    <source>
        <dbReference type="ARBA" id="ARBA00022490"/>
    </source>
</evidence>
<keyword evidence="3" id="KW-0547">Nucleotide-binding</keyword>
<dbReference type="Pfam" id="PF25764">
    <property type="entry name" value="KIF21A_4th"/>
    <property type="match status" value="1"/>
</dbReference>
<dbReference type="GO" id="GO:0007018">
    <property type="term" value="P:microtubule-based movement"/>
    <property type="evidence" value="ECO:0007669"/>
    <property type="project" value="InterPro"/>
</dbReference>
<dbReference type="GO" id="GO:0005524">
    <property type="term" value="F:ATP binding"/>
    <property type="evidence" value="ECO:0007669"/>
    <property type="project" value="UniProtKB-KW"/>
</dbReference>
<keyword evidence="5 6" id="KW-0175">Coiled coil</keyword>
<organism evidence="7 8">
    <name type="scientific">Papaver atlanticum</name>
    <dbReference type="NCBI Taxonomy" id="357466"/>
    <lineage>
        <taxon>Eukaryota</taxon>
        <taxon>Viridiplantae</taxon>
        <taxon>Streptophyta</taxon>
        <taxon>Embryophyta</taxon>
        <taxon>Tracheophyta</taxon>
        <taxon>Spermatophyta</taxon>
        <taxon>Magnoliopsida</taxon>
        <taxon>Ranunculales</taxon>
        <taxon>Papaveraceae</taxon>
        <taxon>Papaveroideae</taxon>
        <taxon>Papaver</taxon>
    </lineage>
</organism>
<evidence type="ECO:0000256" key="3">
    <source>
        <dbReference type="ARBA" id="ARBA00022741"/>
    </source>
</evidence>
<accession>A0AAD4TB63</accession>
<keyword evidence="2" id="KW-0963">Cytoplasm</keyword>
<dbReference type="GO" id="GO:0051231">
    <property type="term" value="P:spindle elongation"/>
    <property type="evidence" value="ECO:0007669"/>
    <property type="project" value="TreeGrafter"/>
</dbReference>
<dbReference type="GO" id="GO:0005737">
    <property type="term" value="C:cytoplasm"/>
    <property type="evidence" value="ECO:0007669"/>
    <property type="project" value="UniProtKB-SubCell"/>
</dbReference>
<comment type="subcellular location">
    <subcellularLocation>
        <location evidence="1">Cytoplasm</location>
    </subcellularLocation>
</comment>
<protein>
    <submittedName>
        <fullName evidence="7">Uncharacterized protein</fullName>
    </submittedName>
</protein>
<dbReference type="EMBL" id="JAJJMB010003633">
    <property type="protein sequence ID" value="KAI3946715.1"/>
    <property type="molecule type" value="Genomic_DNA"/>
</dbReference>
<dbReference type="AlphaFoldDB" id="A0AAD4TB63"/>
<dbReference type="GO" id="GO:0005875">
    <property type="term" value="C:microtubule associated complex"/>
    <property type="evidence" value="ECO:0007669"/>
    <property type="project" value="TreeGrafter"/>
</dbReference>
<evidence type="ECO:0000256" key="6">
    <source>
        <dbReference type="SAM" id="Coils"/>
    </source>
</evidence>
<dbReference type="PANTHER" id="PTHR47969">
    <property type="entry name" value="CHROMOSOME-ASSOCIATED KINESIN KIF4A-RELATED"/>
    <property type="match status" value="1"/>
</dbReference>
<evidence type="ECO:0000256" key="4">
    <source>
        <dbReference type="ARBA" id="ARBA00022840"/>
    </source>
</evidence>
<evidence type="ECO:0000256" key="1">
    <source>
        <dbReference type="ARBA" id="ARBA00004496"/>
    </source>
</evidence>
<gene>
    <name evidence="7" type="ORF">MKW98_003278</name>
</gene>
<name>A0AAD4TB63_9MAGN</name>
<evidence type="ECO:0000256" key="5">
    <source>
        <dbReference type="ARBA" id="ARBA00023054"/>
    </source>
</evidence>
<dbReference type="Proteomes" id="UP001202328">
    <property type="component" value="Unassembled WGS sequence"/>
</dbReference>
<keyword evidence="4" id="KW-0067">ATP-binding</keyword>
<reference evidence="7" key="1">
    <citation type="submission" date="2022-04" db="EMBL/GenBank/DDBJ databases">
        <title>A functionally conserved STORR gene fusion in Papaver species that diverged 16.8 million years ago.</title>
        <authorList>
            <person name="Catania T."/>
        </authorList>
    </citation>
    <scope>NUCLEOTIDE SEQUENCE</scope>
    <source>
        <strain evidence="7">S-188037</strain>
    </source>
</reference>
<feature type="coiled-coil region" evidence="6">
    <location>
        <begin position="20"/>
        <end position="47"/>
    </location>
</feature>
<comment type="caution">
    <text evidence="7">The sequence shown here is derived from an EMBL/GenBank/DDBJ whole genome shotgun (WGS) entry which is preliminary data.</text>
</comment>
<evidence type="ECO:0000313" key="7">
    <source>
        <dbReference type="EMBL" id="KAI3946715.1"/>
    </source>
</evidence>
<keyword evidence="8" id="KW-1185">Reference proteome</keyword>